<evidence type="ECO:0000313" key="5">
    <source>
        <dbReference type="Proteomes" id="UP000469430"/>
    </source>
</evidence>
<dbReference type="InterPro" id="IPR036282">
    <property type="entry name" value="Glutathione-S-Trfase_C_sf"/>
</dbReference>
<evidence type="ECO:0000313" key="4">
    <source>
        <dbReference type="EMBL" id="MXP00500.1"/>
    </source>
</evidence>
<dbReference type="AlphaFoldDB" id="A0A6I4TZD7"/>
<reference evidence="4 5" key="1">
    <citation type="submission" date="2019-12" db="EMBL/GenBank/DDBJ databases">
        <title>Genomic-based taxomic classification of the family Erythrobacteraceae.</title>
        <authorList>
            <person name="Xu L."/>
        </authorList>
    </citation>
    <scope>NUCLEOTIDE SEQUENCE [LARGE SCALE GENOMIC DNA]</scope>
    <source>
        <strain evidence="4 5">S36</strain>
    </source>
</reference>
<evidence type="ECO:0000259" key="2">
    <source>
        <dbReference type="Pfam" id="PF13417"/>
    </source>
</evidence>
<organism evidence="4 5">
    <name type="scientific">Croceibacterium xixiisoli</name>
    <dbReference type="NCBI Taxonomy" id="1476466"/>
    <lineage>
        <taxon>Bacteria</taxon>
        <taxon>Pseudomonadati</taxon>
        <taxon>Pseudomonadota</taxon>
        <taxon>Alphaproteobacteria</taxon>
        <taxon>Sphingomonadales</taxon>
        <taxon>Erythrobacteraceae</taxon>
        <taxon>Croceibacterium</taxon>
    </lineage>
</organism>
<comment type="caution">
    <text evidence="4">The sequence shown here is derived from an EMBL/GenBank/DDBJ whole genome shotgun (WGS) entry which is preliminary data.</text>
</comment>
<dbReference type="OrthoDB" id="508035at2"/>
<name>A0A6I4TZD7_9SPHN</name>
<dbReference type="SUPFAM" id="SSF47616">
    <property type="entry name" value="GST C-terminal domain-like"/>
    <property type="match status" value="1"/>
</dbReference>
<dbReference type="InterPro" id="IPR036249">
    <property type="entry name" value="Thioredoxin-like_sf"/>
</dbReference>
<accession>A0A6I4TZD7</accession>
<dbReference type="InterPro" id="IPR004045">
    <property type="entry name" value="Glutathione_S-Trfase_N"/>
</dbReference>
<keyword evidence="4" id="KW-0808">Transferase</keyword>
<protein>
    <submittedName>
        <fullName evidence="4">Glutathione S-transferase family protein</fullName>
    </submittedName>
</protein>
<dbReference type="Pfam" id="PF22041">
    <property type="entry name" value="GST_C_7"/>
    <property type="match status" value="1"/>
</dbReference>
<gene>
    <name evidence="4" type="ORF">GRI97_16035</name>
</gene>
<dbReference type="Proteomes" id="UP000469430">
    <property type="component" value="Unassembled WGS sequence"/>
</dbReference>
<evidence type="ECO:0000259" key="3">
    <source>
        <dbReference type="Pfam" id="PF22041"/>
    </source>
</evidence>
<dbReference type="GO" id="GO:0016740">
    <property type="term" value="F:transferase activity"/>
    <property type="evidence" value="ECO:0007669"/>
    <property type="project" value="UniProtKB-KW"/>
</dbReference>
<feature type="domain" description="Glutathione S-transferase UstS-like C-terminal" evidence="3">
    <location>
        <begin position="103"/>
        <end position="201"/>
    </location>
</feature>
<sequence>MAQANSITLFDLQFASGCTTSPYVWRTKYALKHKGFDIDLVDGGFTDILARTGGRSDRLPVIVDGDRWVLDSFVIAEYLDETYPDRPLLFPHKPYKPAMGFIDAWIWNTVIGAWFDNYIADYHDLSRPDDQPYVRETRTRFVAAPTLEAAQAGREDRLPQMPARLNPLRKLLRETPWIGGDAPDYWDYSALAIFLWLASLATTPPLTDDDPMRDWLDRGFDLFDGLGRHPGLHSLFGLQLKPGDPEPFDRGGMGQAVTPKNVGPGAPVQPQ</sequence>
<dbReference type="EMBL" id="WTYJ01000004">
    <property type="protein sequence ID" value="MXP00500.1"/>
    <property type="molecule type" value="Genomic_DNA"/>
</dbReference>
<feature type="region of interest" description="Disordered" evidence="1">
    <location>
        <begin position="243"/>
        <end position="271"/>
    </location>
</feature>
<dbReference type="Pfam" id="PF13417">
    <property type="entry name" value="GST_N_3"/>
    <property type="match status" value="1"/>
</dbReference>
<dbReference type="Gene3D" id="1.20.1050.10">
    <property type="match status" value="1"/>
</dbReference>
<dbReference type="Gene3D" id="3.40.30.10">
    <property type="entry name" value="Glutaredoxin"/>
    <property type="match status" value="1"/>
</dbReference>
<dbReference type="SUPFAM" id="SSF52833">
    <property type="entry name" value="Thioredoxin-like"/>
    <property type="match status" value="1"/>
</dbReference>
<keyword evidence="5" id="KW-1185">Reference proteome</keyword>
<proteinExistence type="predicted"/>
<feature type="domain" description="GST N-terminal" evidence="2">
    <location>
        <begin position="17"/>
        <end position="87"/>
    </location>
</feature>
<dbReference type="InterPro" id="IPR054416">
    <property type="entry name" value="GST_UstS-like_C"/>
</dbReference>
<evidence type="ECO:0000256" key="1">
    <source>
        <dbReference type="SAM" id="MobiDB-lite"/>
    </source>
</evidence>